<dbReference type="AlphaFoldDB" id="A0A9Q9E2J8"/>
<evidence type="ECO:0000256" key="3">
    <source>
        <dbReference type="SAM" id="SignalP"/>
    </source>
</evidence>
<dbReference type="RefSeq" id="WP_252766354.1">
    <property type="nucleotide sequence ID" value="NZ_CP097119.1"/>
</dbReference>
<evidence type="ECO:0000259" key="4">
    <source>
        <dbReference type="Pfam" id="PF04536"/>
    </source>
</evidence>
<feature type="chain" id="PRO_5040425840" evidence="3">
    <location>
        <begin position="27"/>
        <end position="494"/>
    </location>
</feature>
<gene>
    <name evidence="5" type="ORF">M3M40_04945</name>
</gene>
<feature type="coiled-coil region" evidence="1">
    <location>
        <begin position="299"/>
        <end position="326"/>
    </location>
</feature>
<feature type="domain" description="TPM" evidence="4">
    <location>
        <begin position="34"/>
        <end position="162"/>
    </location>
</feature>
<dbReference type="Gene3D" id="3.10.310.50">
    <property type="match status" value="1"/>
</dbReference>
<keyword evidence="1" id="KW-0175">Coiled coil</keyword>
<name>A0A9Q9E2J8_9LACO</name>
<organism evidence="5 6">
    <name type="scientific">Fructilactobacillus cliffordii</name>
    <dbReference type="NCBI Taxonomy" id="2940299"/>
    <lineage>
        <taxon>Bacteria</taxon>
        <taxon>Bacillati</taxon>
        <taxon>Bacillota</taxon>
        <taxon>Bacilli</taxon>
        <taxon>Lactobacillales</taxon>
        <taxon>Lactobacillaceae</taxon>
        <taxon>Fructilactobacillus</taxon>
    </lineage>
</organism>
<keyword evidence="2" id="KW-0812">Transmembrane</keyword>
<dbReference type="Pfam" id="PF04536">
    <property type="entry name" value="TPM_phosphatase"/>
    <property type="match status" value="1"/>
</dbReference>
<keyword evidence="6" id="KW-1185">Reference proteome</keyword>
<keyword evidence="3" id="KW-0732">Signal</keyword>
<dbReference type="Proteomes" id="UP001055911">
    <property type="component" value="Chromosome"/>
</dbReference>
<feature type="transmembrane region" description="Helical" evidence="2">
    <location>
        <begin position="199"/>
        <end position="218"/>
    </location>
</feature>
<dbReference type="InterPro" id="IPR007621">
    <property type="entry name" value="TPM_dom"/>
</dbReference>
<protein>
    <submittedName>
        <fullName evidence="5">TPM domain-containing protein</fullName>
    </submittedName>
</protein>
<evidence type="ECO:0000256" key="1">
    <source>
        <dbReference type="SAM" id="Coils"/>
    </source>
</evidence>
<accession>A0A9Q9E2J8</accession>
<evidence type="ECO:0000313" key="5">
    <source>
        <dbReference type="EMBL" id="USS88837.1"/>
    </source>
</evidence>
<dbReference type="PANTHER" id="PTHR30373:SF2">
    <property type="entry name" value="UPF0603 PROTEIN YGCG"/>
    <property type="match status" value="1"/>
</dbReference>
<evidence type="ECO:0000256" key="2">
    <source>
        <dbReference type="SAM" id="Phobius"/>
    </source>
</evidence>
<proteinExistence type="predicted"/>
<sequence>MKKTHFLGFLTTLMVSLLLLVTGVHAADHQSTFVNDDAGVLSDTTLQMIDDLNQNQLRQIKGKPQYAVITKNGLPQQQNIDDYAIDQARRLKLGRAGWHNGVLLVINVKPGQHEARLEVGTGLQGALPDGAVSQIFTNQQVQSSLHQQNYDQAVQTISNLVAQRLKQQQGNIYTPGQTQQQQARAQTNRADQAERHKNLVFVALLLVLVGIGALVFSLKGRRHYSRKSYDRKVIDFLQKQQLPTTDEVLINRIVDNLTAKQKRPTSETLWQAFNEENLKLHGINKVVFFPNLAKGPVAVTDYQQQVTQYEQEKATREQKVKQAALQYLKQQNYPDDPEVFIVALLGTDAVQSYIETGADYQAVEATIADQFRRHMLINFMQTDSQMQQRMQNKGATGSYSGYVNRMSSRRVNQIYNDGNISRMMLWGTVAGLLGTMFSNRDHHDDHWGSGSSFGGGNDSGFFDSGGDNSGGFFGDGFGGDSGGFDGGGGDSSGW</sequence>
<dbReference type="PANTHER" id="PTHR30373">
    <property type="entry name" value="UPF0603 PROTEIN YGCG"/>
    <property type="match status" value="1"/>
</dbReference>
<dbReference type="EMBL" id="CP097119">
    <property type="protein sequence ID" value="USS88837.1"/>
    <property type="molecule type" value="Genomic_DNA"/>
</dbReference>
<reference evidence="5" key="1">
    <citation type="submission" date="2022-05" db="EMBL/GenBank/DDBJ databases">
        <authorList>
            <person name="Oliphant S.A."/>
            <person name="Watson-Haigh N.S."/>
            <person name="Sumby K.M."/>
            <person name="Gardner J.M."/>
            <person name="Jiranek V."/>
        </authorList>
    </citation>
    <scope>NUCLEOTIDE SEQUENCE</scope>
    <source>
        <strain evidence="5">KI4_B1</strain>
    </source>
</reference>
<evidence type="ECO:0000313" key="6">
    <source>
        <dbReference type="Proteomes" id="UP001055911"/>
    </source>
</evidence>
<keyword evidence="2" id="KW-1133">Transmembrane helix</keyword>
<feature type="signal peptide" evidence="3">
    <location>
        <begin position="1"/>
        <end position="26"/>
    </location>
</feature>
<keyword evidence="2" id="KW-0472">Membrane</keyword>